<dbReference type="Proteomes" id="UP000238322">
    <property type="component" value="Unassembled WGS sequence"/>
</dbReference>
<dbReference type="GO" id="GO:0016787">
    <property type="term" value="F:hydrolase activity"/>
    <property type="evidence" value="ECO:0007669"/>
    <property type="project" value="UniProtKB-KW"/>
</dbReference>
<feature type="domain" description="Sulfatase N-terminal" evidence="6">
    <location>
        <begin position="52"/>
        <end position="385"/>
    </location>
</feature>
<proteinExistence type="inferred from homology"/>
<keyword evidence="2" id="KW-0732">Signal</keyword>
<evidence type="ECO:0000256" key="1">
    <source>
        <dbReference type="ARBA" id="ARBA00008779"/>
    </source>
</evidence>
<dbReference type="AlphaFoldDB" id="A0A2S8G7V0"/>
<dbReference type="SUPFAM" id="SSF53649">
    <property type="entry name" value="Alkaline phosphatase-like"/>
    <property type="match status" value="1"/>
</dbReference>
<dbReference type="Gene3D" id="3.40.720.10">
    <property type="entry name" value="Alkaline Phosphatase, subunit A"/>
    <property type="match status" value="1"/>
</dbReference>
<feature type="region of interest" description="Disordered" evidence="5">
    <location>
        <begin position="496"/>
        <end position="528"/>
    </location>
</feature>
<sequence length="528" mass="60162">MSLSCCWSRRASSARCTRLVRSWAVLGLSFLLFGLAGLFPPEAYAQDSRRAPNVVFILIDDMRFDAAACLGHPFLKTPHIDAMAKNGTNFTNAFVTTSLCSPSRASILTGQYMHKHHVVDNNNTDLSNVVFFPEYLQKAGYKTGFFGKWHMGGGTDEPRPGFDQWVSFRGQGHYYPPGPKWTLNVNGKSVPQKGYITDELTDYAIDWLDTIDKEKDPFFLYLSHKAVHAQFHPAERHKDLYSDVKIEPPASQANTQENYEGKPMWVKNQRNSWHGVDFPYHSSLDIAEYYRDYCRCINAVDDSVGRVRQYLKDHNLEENTVVMLMGDNGFLFGENGLIDKRNAYEESMRVPLVVEGPGYFPKDATETAVVANIDIGPTVLDLAGIKTPEQMDGMSFVKVANGDQAAKDWRKNLLYEYYWEWNFPHTPTMFALRGERYKFIQYHGIWDTDELYDLENDPHEMHNLINEPGLQSTVRDMRNALNKELAQRNAMQVPFGAKRGNGANLRRESGSDAAEFPESVIRQRDAKN</sequence>
<protein>
    <submittedName>
        <fullName evidence="7">Acetylglucosamine-6-sulfatase</fullName>
    </submittedName>
</protein>
<dbReference type="PROSITE" id="PS00523">
    <property type="entry name" value="SULFATASE_1"/>
    <property type="match status" value="1"/>
</dbReference>
<evidence type="ECO:0000259" key="6">
    <source>
        <dbReference type="Pfam" id="PF00884"/>
    </source>
</evidence>
<dbReference type="InterPro" id="IPR017850">
    <property type="entry name" value="Alkaline_phosphatase_core_sf"/>
</dbReference>
<evidence type="ECO:0000313" key="8">
    <source>
        <dbReference type="Proteomes" id="UP000238322"/>
    </source>
</evidence>
<organism evidence="7 8">
    <name type="scientific">Blastopirellula marina</name>
    <dbReference type="NCBI Taxonomy" id="124"/>
    <lineage>
        <taxon>Bacteria</taxon>
        <taxon>Pseudomonadati</taxon>
        <taxon>Planctomycetota</taxon>
        <taxon>Planctomycetia</taxon>
        <taxon>Pirellulales</taxon>
        <taxon>Pirellulaceae</taxon>
        <taxon>Blastopirellula</taxon>
    </lineage>
</organism>
<evidence type="ECO:0000256" key="5">
    <source>
        <dbReference type="SAM" id="MobiDB-lite"/>
    </source>
</evidence>
<dbReference type="EMBL" id="PUHY01000001">
    <property type="protein sequence ID" value="PQO40517.1"/>
    <property type="molecule type" value="Genomic_DNA"/>
</dbReference>
<dbReference type="OrthoDB" id="237120at2"/>
<dbReference type="PANTHER" id="PTHR43108">
    <property type="entry name" value="N-ACETYLGLUCOSAMINE-6-SULFATASE FAMILY MEMBER"/>
    <property type="match status" value="1"/>
</dbReference>
<reference evidence="7 8" key="1">
    <citation type="submission" date="2018-02" db="EMBL/GenBank/DDBJ databases">
        <title>Comparative genomes isolates from brazilian mangrove.</title>
        <authorList>
            <person name="Araujo J.E."/>
            <person name="Taketani R.G."/>
            <person name="Silva M.C.P."/>
            <person name="Loureco M.V."/>
            <person name="Andreote F.D."/>
        </authorList>
    </citation>
    <scope>NUCLEOTIDE SEQUENCE [LARGE SCALE GENOMIC DNA]</scope>
    <source>
        <strain evidence="7 8">Hex-1 MGV</strain>
    </source>
</reference>
<name>A0A2S8G7V0_9BACT</name>
<comment type="similarity">
    <text evidence="1">Belongs to the sulfatase family.</text>
</comment>
<gene>
    <name evidence="7" type="ORF">C5Y83_00875</name>
</gene>
<dbReference type="InterPro" id="IPR000917">
    <property type="entry name" value="Sulfatase_N"/>
</dbReference>
<dbReference type="CDD" id="cd16031">
    <property type="entry name" value="G6S_like"/>
    <property type="match status" value="1"/>
</dbReference>
<dbReference type="Pfam" id="PF00884">
    <property type="entry name" value="Sulfatase"/>
    <property type="match status" value="1"/>
</dbReference>
<evidence type="ECO:0000256" key="2">
    <source>
        <dbReference type="ARBA" id="ARBA00022729"/>
    </source>
</evidence>
<evidence type="ECO:0000256" key="4">
    <source>
        <dbReference type="ARBA" id="ARBA00023180"/>
    </source>
</evidence>
<dbReference type="InterPro" id="IPR024607">
    <property type="entry name" value="Sulfatase_CS"/>
</dbReference>
<comment type="caution">
    <text evidence="7">The sequence shown here is derived from an EMBL/GenBank/DDBJ whole genome shotgun (WGS) entry which is preliminary data.</text>
</comment>
<evidence type="ECO:0000256" key="3">
    <source>
        <dbReference type="ARBA" id="ARBA00022801"/>
    </source>
</evidence>
<dbReference type="PANTHER" id="PTHR43108:SF8">
    <property type="entry name" value="SD21168P"/>
    <property type="match status" value="1"/>
</dbReference>
<keyword evidence="3" id="KW-0378">Hydrolase</keyword>
<evidence type="ECO:0000313" key="7">
    <source>
        <dbReference type="EMBL" id="PQO40517.1"/>
    </source>
</evidence>
<keyword evidence="4" id="KW-0325">Glycoprotein</keyword>
<accession>A0A2S8G7V0</accession>